<name>A0A284R2B2_ARMOS</name>
<dbReference type="AlphaFoldDB" id="A0A284R2B2"/>
<accession>A0A284R2B2</accession>
<dbReference type="SUPFAM" id="SSF81383">
    <property type="entry name" value="F-box domain"/>
    <property type="match status" value="1"/>
</dbReference>
<evidence type="ECO:0000313" key="1">
    <source>
        <dbReference type="EMBL" id="SJL02861.1"/>
    </source>
</evidence>
<evidence type="ECO:0000313" key="2">
    <source>
        <dbReference type="Proteomes" id="UP000219338"/>
    </source>
</evidence>
<sequence length="423" mass="48206">MITACVHDLIIPRIPPSIAAASPQPIIPQELIDIIIDYLYNDTRSLRACALVSSSWSGRSQQNLFLRIALAGKPWPDKRKSRTSAELFLRLIESAPHIPSFVRHLEIIEGDAFRSYRWLARSMPILDCILPTLTNLRTFHINFTGLLWRDIPGIHKSFLSISKLPDLRKVTISSITSVPSLNGLFTLFEGSNVADICLVNVTTGALTDRSRTYVPTSVRIPLETLSLSLESNEVWRLSSWFADPSCILRLSGLRKLRINIVEYQEMKAASRLLETLHMPSMEAIEIRLESLEYADSTDHSENLPNLSNFRHVRFALTPECLLIEPEEWISASIAAQCWERLLKNFRENVIETVTLMLPKIHPNRFPEAERRHWVALDAALTRADMSHLRRVYLEDESSQGTDYRVAVIKDILPNLYDKGLLVF</sequence>
<reference evidence="2" key="1">
    <citation type="journal article" date="2017" name="Nat. Ecol. Evol.">
        <title>Genome expansion and lineage-specific genetic innovations in the forest pathogenic fungi Armillaria.</title>
        <authorList>
            <person name="Sipos G."/>
            <person name="Prasanna A.N."/>
            <person name="Walter M.C."/>
            <person name="O'Connor E."/>
            <person name="Balint B."/>
            <person name="Krizsan K."/>
            <person name="Kiss B."/>
            <person name="Hess J."/>
            <person name="Varga T."/>
            <person name="Slot J."/>
            <person name="Riley R."/>
            <person name="Boka B."/>
            <person name="Rigling D."/>
            <person name="Barry K."/>
            <person name="Lee J."/>
            <person name="Mihaltcheva S."/>
            <person name="LaButti K."/>
            <person name="Lipzen A."/>
            <person name="Waldron R."/>
            <person name="Moloney N.M."/>
            <person name="Sperisen C."/>
            <person name="Kredics L."/>
            <person name="Vagvoelgyi C."/>
            <person name="Patrignani A."/>
            <person name="Fitzpatrick D."/>
            <person name="Nagy I."/>
            <person name="Doyle S."/>
            <person name="Anderson J.B."/>
            <person name="Grigoriev I.V."/>
            <person name="Gueldener U."/>
            <person name="Muensterkoetter M."/>
            <person name="Nagy L.G."/>
        </authorList>
    </citation>
    <scope>NUCLEOTIDE SEQUENCE [LARGE SCALE GENOMIC DNA]</scope>
    <source>
        <strain evidence="2">C18/9</strain>
    </source>
</reference>
<dbReference type="OrthoDB" id="2745898at2759"/>
<proteinExistence type="predicted"/>
<dbReference type="InterPro" id="IPR036047">
    <property type="entry name" value="F-box-like_dom_sf"/>
</dbReference>
<evidence type="ECO:0008006" key="3">
    <source>
        <dbReference type="Google" id="ProtNLM"/>
    </source>
</evidence>
<protein>
    <recommendedName>
        <fullName evidence="3">F-box domain-containing protein</fullName>
    </recommendedName>
</protein>
<dbReference type="OMA" id="FADPSCI"/>
<dbReference type="Proteomes" id="UP000219338">
    <property type="component" value="Unassembled WGS sequence"/>
</dbReference>
<keyword evidence="2" id="KW-1185">Reference proteome</keyword>
<gene>
    <name evidence="1" type="ORF">ARMOST_06201</name>
</gene>
<organism evidence="1 2">
    <name type="scientific">Armillaria ostoyae</name>
    <name type="common">Armillaria root rot fungus</name>
    <dbReference type="NCBI Taxonomy" id="47428"/>
    <lineage>
        <taxon>Eukaryota</taxon>
        <taxon>Fungi</taxon>
        <taxon>Dikarya</taxon>
        <taxon>Basidiomycota</taxon>
        <taxon>Agaricomycotina</taxon>
        <taxon>Agaricomycetes</taxon>
        <taxon>Agaricomycetidae</taxon>
        <taxon>Agaricales</taxon>
        <taxon>Marasmiineae</taxon>
        <taxon>Physalacriaceae</taxon>
        <taxon>Armillaria</taxon>
    </lineage>
</organism>
<dbReference type="EMBL" id="FUEG01000004">
    <property type="protein sequence ID" value="SJL02861.1"/>
    <property type="molecule type" value="Genomic_DNA"/>
</dbReference>